<dbReference type="OrthoDB" id="3561723at2759"/>
<dbReference type="RefSeq" id="XP_016257304.1">
    <property type="nucleotide sequence ID" value="XM_016412290.1"/>
</dbReference>
<dbReference type="Proteomes" id="UP000053342">
    <property type="component" value="Unassembled WGS sequence"/>
</dbReference>
<dbReference type="VEuPathDB" id="FungiDB:PV06_10715"/>
<keyword evidence="2" id="KW-1185">Reference proteome</keyword>
<name>A0A0D2D1B4_9EURO</name>
<gene>
    <name evidence="1" type="ORF">PV06_10715</name>
</gene>
<evidence type="ECO:0000313" key="2">
    <source>
        <dbReference type="Proteomes" id="UP000053342"/>
    </source>
</evidence>
<proteinExistence type="predicted"/>
<evidence type="ECO:0000313" key="1">
    <source>
        <dbReference type="EMBL" id="KIW37088.1"/>
    </source>
</evidence>
<dbReference type="GeneID" id="27362789"/>
<dbReference type="HOGENOM" id="CLU_842106_0_0_1"/>
<protein>
    <submittedName>
        <fullName evidence="1">Uncharacterized protein</fullName>
    </submittedName>
</protein>
<accession>A0A0D2D1B4</accession>
<sequence>MAHPATASTILVDREPTFPAIDLDGDFEEDVEECVAFSIPLEDDDLRAGQLGTRIYRNLNETEPRDLITAKESKNQYHFQARFAFAKYGTYHGADACLVVVRVSFQQRSSHRFKSAEIEMNFEDAANVDLNPHEADIDTTHQPKVLDFEPKEFQGPTTDALVQNSLSLSVQVSAPSIPVAVTPGGSTSTTYVKKRRFKIHGIVEDDPPSSLHWVIREDDIQKDGIPSEIKVAMIVTYTPGRKFAARLRLRADVFLPFLRPVCGLKDEPIFFDPEFMQDQAAKKLAVAQGVAPTVPGLVGCSLDRVSLKEITGLFATGGDFGS</sequence>
<dbReference type="EMBL" id="KN847346">
    <property type="protein sequence ID" value="KIW37088.1"/>
    <property type="molecule type" value="Genomic_DNA"/>
</dbReference>
<reference evidence="1 2" key="1">
    <citation type="submission" date="2015-01" db="EMBL/GenBank/DDBJ databases">
        <title>The Genome Sequence of Exophiala oligosperma CBS72588.</title>
        <authorList>
            <consortium name="The Broad Institute Genomics Platform"/>
            <person name="Cuomo C."/>
            <person name="de Hoog S."/>
            <person name="Gorbushina A."/>
            <person name="Stielow B."/>
            <person name="Teixiera M."/>
            <person name="Abouelleil A."/>
            <person name="Chapman S.B."/>
            <person name="Priest M."/>
            <person name="Young S.K."/>
            <person name="Wortman J."/>
            <person name="Nusbaum C."/>
            <person name="Birren B."/>
        </authorList>
    </citation>
    <scope>NUCLEOTIDE SEQUENCE [LARGE SCALE GENOMIC DNA]</scope>
    <source>
        <strain evidence="1 2">CBS 72588</strain>
    </source>
</reference>
<dbReference type="AlphaFoldDB" id="A0A0D2D1B4"/>
<organism evidence="1 2">
    <name type="scientific">Exophiala oligosperma</name>
    <dbReference type="NCBI Taxonomy" id="215243"/>
    <lineage>
        <taxon>Eukaryota</taxon>
        <taxon>Fungi</taxon>
        <taxon>Dikarya</taxon>
        <taxon>Ascomycota</taxon>
        <taxon>Pezizomycotina</taxon>
        <taxon>Eurotiomycetes</taxon>
        <taxon>Chaetothyriomycetidae</taxon>
        <taxon>Chaetothyriales</taxon>
        <taxon>Herpotrichiellaceae</taxon>
        <taxon>Exophiala</taxon>
    </lineage>
</organism>